<accession>A0A5R9FTQ0</accession>
<dbReference type="EMBL" id="VBZC01000014">
    <property type="protein sequence ID" value="TLS45396.1"/>
    <property type="molecule type" value="Genomic_DNA"/>
</dbReference>
<sequence length="198" mass="21481">MPTPWPPPAPPPDDLPGPGRFTHLHPDSGACLMETASLLATGRFTDSPPGTHPVLAALARVINDSVNDAARATLRPLAADLAHAYPPGRTYGPWLIAGLLDVAQRARPRSRRLRRRRAACRRRIARITRSRVPAPLVRAADALWWRGPGHHHLEHALRVLVALPDADERLVLLLTDAVAHAVAATRSPSSEPALPLTR</sequence>
<gene>
    <name evidence="1" type="ORF">FE633_15135</name>
</gene>
<reference evidence="1 2" key="1">
    <citation type="submission" date="2019-05" db="EMBL/GenBank/DDBJ databases">
        <title>Streptomyces sp. NEAU-C151, a novel actinomycete isolated from soil.</title>
        <authorList>
            <person name="Han L."/>
            <person name="Jiang H."/>
        </authorList>
    </citation>
    <scope>NUCLEOTIDE SEQUENCE [LARGE SCALE GENOMIC DNA]</scope>
    <source>
        <strain evidence="1 2">NEAU-C151</strain>
    </source>
</reference>
<comment type="caution">
    <text evidence="1">The sequence shown here is derived from an EMBL/GenBank/DDBJ whole genome shotgun (WGS) entry which is preliminary data.</text>
</comment>
<evidence type="ECO:0000313" key="2">
    <source>
        <dbReference type="Proteomes" id="UP000305906"/>
    </source>
</evidence>
<keyword evidence="2" id="KW-1185">Reference proteome</keyword>
<evidence type="ECO:0000313" key="1">
    <source>
        <dbReference type="EMBL" id="TLS45396.1"/>
    </source>
</evidence>
<protein>
    <submittedName>
        <fullName evidence="1">Uncharacterized protein</fullName>
    </submittedName>
</protein>
<dbReference type="Proteomes" id="UP000305906">
    <property type="component" value="Unassembled WGS sequence"/>
</dbReference>
<dbReference type="AlphaFoldDB" id="A0A5R9FTQ0"/>
<name>A0A5R9FTQ0_9ACTN</name>
<proteinExistence type="predicted"/>
<organism evidence="1 2">
    <name type="scientific">Streptomyces montanus</name>
    <dbReference type="NCBI Taxonomy" id="2580423"/>
    <lineage>
        <taxon>Bacteria</taxon>
        <taxon>Bacillati</taxon>
        <taxon>Actinomycetota</taxon>
        <taxon>Actinomycetes</taxon>
        <taxon>Kitasatosporales</taxon>
        <taxon>Streptomycetaceae</taxon>
        <taxon>Streptomyces</taxon>
    </lineage>
</organism>